<keyword evidence="2" id="KW-1185">Reference proteome</keyword>
<evidence type="ECO:0000313" key="1">
    <source>
        <dbReference type="EMBL" id="ACO68283.1"/>
    </source>
</evidence>
<protein>
    <submittedName>
        <fullName evidence="1">Uncharacterized protein</fullName>
    </submittedName>
</protein>
<dbReference type="GeneID" id="8250336"/>
<dbReference type="AlphaFoldDB" id="C1FF17"/>
<organism evidence="1 2">
    <name type="scientific">Micromonas commoda (strain RCC299 / NOUM17 / CCMP2709)</name>
    <name type="common">Picoplanktonic green alga</name>
    <dbReference type="NCBI Taxonomy" id="296587"/>
    <lineage>
        <taxon>Eukaryota</taxon>
        <taxon>Viridiplantae</taxon>
        <taxon>Chlorophyta</taxon>
        <taxon>Mamiellophyceae</taxon>
        <taxon>Mamiellales</taxon>
        <taxon>Mamiellaceae</taxon>
        <taxon>Micromonas</taxon>
    </lineage>
</organism>
<dbReference type="SUPFAM" id="SSF53756">
    <property type="entry name" value="UDP-Glycosyltransferase/glycogen phosphorylase"/>
    <property type="match status" value="1"/>
</dbReference>
<dbReference type="Pfam" id="PF11697">
    <property type="entry name" value="DUF3293"/>
    <property type="match status" value="1"/>
</dbReference>
<dbReference type="InParanoid" id="C1FF17"/>
<dbReference type="RefSeq" id="XP_002507025.1">
    <property type="nucleotide sequence ID" value="XM_002506979.1"/>
</dbReference>
<dbReference type="Gene3D" id="3.40.50.2000">
    <property type="entry name" value="Glycogen Phosphorylase B"/>
    <property type="match status" value="2"/>
</dbReference>
<dbReference type="OrthoDB" id="1910256at2759"/>
<reference evidence="1 2" key="1">
    <citation type="journal article" date="2009" name="Science">
        <title>Green evolution and dynamic adaptations revealed by genomes of the marine picoeukaryotes Micromonas.</title>
        <authorList>
            <person name="Worden A.Z."/>
            <person name="Lee J.H."/>
            <person name="Mock T."/>
            <person name="Rouze P."/>
            <person name="Simmons M.P."/>
            <person name="Aerts A.L."/>
            <person name="Allen A.E."/>
            <person name="Cuvelier M.L."/>
            <person name="Derelle E."/>
            <person name="Everett M.V."/>
            <person name="Foulon E."/>
            <person name="Grimwood J."/>
            <person name="Gundlach H."/>
            <person name="Henrissat B."/>
            <person name="Napoli C."/>
            <person name="McDonald S.M."/>
            <person name="Parker M.S."/>
            <person name="Rombauts S."/>
            <person name="Salamov A."/>
            <person name="Von Dassow P."/>
            <person name="Badger J.H."/>
            <person name="Coutinho P.M."/>
            <person name="Demir E."/>
            <person name="Dubchak I."/>
            <person name="Gentemann C."/>
            <person name="Eikrem W."/>
            <person name="Gready J.E."/>
            <person name="John U."/>
            <person name="Lanier W."/>
            <person name="Lindquist E.A."/>
            <person name="Lucas S."/>
            <person name="Mayer K.F."/>
            <person name="Moreau H."/>
            <person name="Not F."/>
            <person name="Otillar R."/>
            <person name="Panaud O."/>
            <person name="Pangilinan J."/>
            <person name="Paulsen I."/>
            <person name="Piegu B."/>
            <person name="Poliakov A."/>
            <person name="Robbens S."/>
            <person name="Schmutz J."/>
            <person name="Toulza E."/>
            <person name="Wyss T."/>
            <person name="Zelensky A."/>
            <person name="Zhou K."/>
            <person name="Armbrust E.V."/>
            <person name="Bhattacharya D."/>
            <person name="Goodenough U.W."/>
            <person name="Van de Peer Y."/>
            <person name="Grigoriev I.V."/>
        </authorList>
    </citation>
    <scope>NUCLEOTIDE SEQUENCE [LARGE SCALE GENOMIC DNA]</scope>
    <source>
        <strain evidence="2">RCC299 / NOUM17</strain>
    </source>
</reference>
<dbReference type="Proteomes" id="UP000002009">
    <property type="component" value="Chromosome 1"/>
</dbReference>
<sequence length="694" mass="74785">MREPTGNLRVLFLTLEFRHGTFSGNGVLAQSQAHGLAKAGHAVLVVSGCPDNLDVTDDSQREISQTAGAVEVRTLRVPASKWGKLTARCPWRELADAAHADEPLHERIRSFAPDVVLGIDWHVTPTWRALRRRVWRDSDAARETDPNGMNPDIASSSPYPPFVYSNYRVFARDGDPTHAAKERDAVEEAAAVVALCQVDADYLCEELSPEGAAVAPGVVIAPLREDVHALATHAQTPMTPATTAENGVELDETGAQHLERVAPWRLDAVPGQNTPRFLLTCCVRLSPEKEPERFVSLCAELVRRGVVLGGTNEPGTTEIVPVLCASTAGDYAETIRAKFLDATRGKGLVCRDFLDARGMASVYRRTVLNVHPCAYDAYGMTVVEAAAFGAPSCVQRGDSVGCCALLSETGNEFVPVDWTKDKGDKVDLIADAVEAYLRAGWDGSKRGGDEHHDDDDSLRAIGTRARRRALGWDLFACGRDIAKILTRAVRGDPSGRFRWTLPDATEQKRLAPLWRAATIAVWHSGAWRMIRSEGDDDDTRGFSKQAQARALLPAGTYLIVTAYNPMGTRADPRLNEAAARALAASVRDMRPSPSAVLPTLSVDPVGGFDAWNEPGMAVQLPIETDAQSAEVKTVTIRLARRHGQAAVYELTCDSDGGMRIGVTPVFPGLEGLACAGVAAVNGGSPPASMPRSPL</sequence>
<dbReference type="eggNOG" id="ENOG502S5K8">
    <property type="taxonomic scope" value="Eukaryota"/>
</dbReference>
<dbReference type="InterPro" id="IPR021710">
    <property type="entry name" value="DUF3293"/>
</dbReference>
<proteinExistence type="predicted"/>
<name>C1FF17_MICCC</name>
<gene>
    <name evidence="1" type="ORF">MICPUN_105020</name>
</gene>
<dbReference type="KEGG" id="mis:MICPUN_105020"/>
<accession>C1FF17</accession>
<evidence type="ECO:0000313" key="2">
    <source>
        <dbReference type="Proteomes" id="UP000002009"/>
    </source>
</evidence>
<dbReference type="EMBL" id="CP001574">
    <property type="protein sequence ID" value="ACO68283.1"/>
    <property type="molecule type" value="Genomic_DNA"/>
</dbReference>